<feature type="transmembrane region" description="Helical" evidence="1">
    <location>
        <begin position="6"/>
        <end position="24"/>
    </location>
</feature>
<evidence type="ECO:0000313" key="4">
    <source>
        <dbReference type="Proteomes" id="UP000680365"/>
    </source>
</evidence>
<organism evidence="3 4">
    <name type="scientific">Candidatus Vampirococcus lugosii</name>
    <dbReference type="NCBI Taxonomy" id="2789015"/>
    <lineage>
        <taxon>Bacteria</taxon>
        <taxon>Candidatus Absconditibacteriota</taxon>
        <taxon>Vampirococcus</taxon>
    </lineage>
</organism>
<proteinExistence type="predicted"/>
<keyword evidence="1" id="KW-0812">Transmembrane</keyword>
<dbReference type="Proteomes" id="UP000680365">
    <property type="component" value="Unassembled WGS sequence"/>
</dbReference>
<gene>
    <name evidence="2" type="ORF">VAMP_339n119</name>
    <name evidence="3" type="ORF">VAMP_339n55</name>
</gene>
<reference evidence="3 4" key="2">
    <citation type="journal article" date="2021" name="Nat. Commun.">
        <title>Reductive evolution and unique predatory mode in the CPR bacterium Vampirococcus lugosii.</title>
        <authorList>
            <person name="Moreira D."/>
            <person name="Zivanovic Y."/>
            <person name="Lopez-Archilla A.I."/>
            <person name="Iniesto M."/>
            <person name="Lopez-Garcia P."/>
        </authorList>
    </citation>
    <scope>NUCLEOTIDE SEQUENCE [LARGE SCALE GENOMIC DNA]</scope>
    <source>
        <strain evidence="3">Chiprana</strain>
    </source>
</reference>
<accession>A0ABS5QP50</accession>
<protein>
    <recommendedName>
        <fullName evidence="5">4Fe-4S ferredoxin-type domain-containing protein</fullName>
    </recommendedName>
</protein>
<keyword evidence="1" id="KW-0472">Membrane</keyword>
<evidence type="ECO:0008006" key="5">
    <source>
        <dbReference type="Google" id="ProtNLM"/>
    </source>
</evidence>
<keyword evidence="1" id="KW-1133">Transmembrane helix</keyword>
<evidence type="ECO:0000256" key="1">
    <source>
        <dbReference type="SAM" id="Phobius"/>
    </source>
</evidence>
<evidence type="ECO:0000313" key="3">
    <source>
        <dbReference type="EMBL" id="MBS8122361.1"/>
    </source>
</evidence>
<dbReference type="EMBL" id="JAEDAM010000078">
    <property type="protein sequence ID" value="MBS8122357.1"/>
    <property type="molecule type" value="Genomic_DNA"/>
</dbReference>
<comment type="caution">
    <text evidence="3">The sequence shown here is derived from an EMBL/GenBank/DDBJ whole genome shotgun (WGS) entry which is preliminary data.</text>
</comment>
<dbReference type="EMBL" id="JAEDAM010000078">
    <property type="protein sequence ID" value="MBS8122361.1"/>
    <property type="molecule type" value="Genomic_DNA"/>
</dbReference>
<sequence length="75" mass="8276">MKKDLYKNITVVAMVVIIVTLILYKKKEVFMSLDLGFVSLFGDGDVVAESCDSCDYCDNCDLCDACDCDNTPCDS</sequence>
<evidence type="ECO:0000313" key="2">
    <source>
        <dbReference type="EMBL" id="MBS8122357.1"/>
    </source>
</evidence>
<reference evidence="3" key="1">
    <citation type="submission" date="2020-12" db="EMBL/GenBank/DDBJ databases">
        <authorList>
            <person name="Moreira D."/>
            <person name="Zivanovic Y."/>
            <person name="Lopez-Archilla A.I."/>
            <person name="Iniesto M."/>
            <person name="Lopez-Garcia P."/>
        </authorList>
    </citation>
    <scope>NUCLEOTIDE SEQUENCE</scope>
    <source>
        <strain evidence="3">Chiprana</strain>
    </source>
</reference>
<keyword evidence="4" id="KW-1185">Reference proteome</keyword>
<name>A0ABS5QP50_9BACT</name>